<dbReference type="AlphaFoldDB" id="A0A8H2VBF1"/>
<dbReference type="GO" id="GO:0000244">
    <property type="term" value="P:spliceosomal tri-snRNP complex assembly"/>
    <property type="evidence" value="ECO:0007669"/>
    <property type="project" value="TreeGrafter"/>
</dbReference>
<dbReference type="PANTHER" id="PTHR12689">
    <property type="entry name" value="A1 CISTRON SPLICING FACTOR AAR2-RELATED"/>
    <property type="match status" value="1"/>
</dbReference>
<dbReference type="GeneID" id="64855290"/>
<dbReference type="CDD" id="cd13777">
    <property type="entry name" value="Aar2_N"/>
    <property type="match status" value="1"/>
</dbReference>
<dbReference type="EMBL" id="CAEFZW010000001">
    <property type="protein sequence ID" value="CAB4252166.1"/>
    <property type="molecule type" value="Genomic_DNA"/>
</dbReference>
<dbReference type="Proteomes" id="UP000644660">
    <property type="component" value="Unassembled WGS sequence"/>
</dbReference>
<dbReference type="InterPro" id="IPR038516">
    <property type="entry name" value="AAR2_N_sf"/>
</dbReference>
<name>A0A8H2VBF1_9SACH</name>
<reference evidence="4 5" key="1">
    <citation type="submission" date="2020-05" db="EMBL/GenBank/DDBJ databases">
        <authorList>
            <person name="Casaregola S."/>
            <person name="Devillers H."/>
            <person name="Grondin C."/>
        </authorList>
    </citation>
    <scope>NUCLEOTIDE SEQUENCE [LARGE SCALE GENOMIC DNA]</scope>
    <source>
        <strain evidence="4 5">CLIB 1767</strain>
    </source>
</reference>
<dbReference type="OrthoDB" id="201752at2759"/>
<gene>
    <name evidence="4" type="ORF">KABA2_01S07524</name>
</gene>
<evidence type="ECO:0000259" key="2">
    <source>
        <dbReference type="Pfam" id="PF05282"/>
    </source>
</evidence>
<dbReference type="Gene3D" id="2.60.34.20">
    <property type="match status" value="1"/>
</dbReference>
<sequence>MSNILFTNIVVDVIIGIDLGSFHVVKDQPFKGIVNIPHVNDTDLHVIHFQHVVKNQDQNETNEDSGLRYGYWITHGSYYVVYNEGQELYEIFQEDDSVKYELAMKDYIERNMVSEYPKIDEGNRWGILSNKINWPLVKTIVFPKYRHGKEERFVFVDSSMTTWEENELLRRTLIKDGHYNSDNDGDNDGDNDKNRLFHYSPIKFKSKEAMRDDYKMEDFQDKSYYFNEIIIKQKFKGKEFNYIGELQYSYLNLILFGNYGSSLQWHSMIELVCRSSQVSKEFIGNLDNILSVELDLIPIEYRDVLINEKLWISLFTNDSFQKENLPKTHSMLIKCHIIEQDSSETQTLPQQDEESEEEEVISFNDGDEIGTVDYHRLDSSEDEDGPTIVGGIYYG</sequence>
<evidence type="ECO:0000313" key="4">
    <source>
        <dbReference type="EMBL" id="CAB4252166.1"/>
    </source>
</evidence>
<feature type="domain" description="AAR2 N-terminal" evidence="3">
    <location>
        <begin position="4"/>
        <end position="140"/>
    </location>
</feature>
<accession>A0A8H2VBF1</accession>
<keyword evidence="5" id="KW-1185">Reference proteome</keyword>
<comment type="similarity">
    <text evidence="1">Belongs to the AAR2 family.</text>
</comment>
<proteinExistence type="inferred from homology"/>
<dbReference type="Gene3D" id="1.25.40.550">
    <property type="entry name" value="Aar2, C-terminal domain-like"/>
    <property type="match status" value="1"/>
</dbReference>
<dbReference type="PANTHER" id="PTHR12689:SF4">
    <property type="entry name" value="PROTEIN AAR2 HOMOLOG"/>
    <property type="match status" value="1"/>
</dbReference>
<dbReference type="Pfam" id="PF05282">
    <property type="entry name" value="AAR2"/>
    <property type="match status" value="1"/>
</dbReference>
<organism evidence="4 5">
    <name type="scientific">Maudiozyma barnettii</name>
    <dbReference type="NCBI Taxonomy" id="61262"/>
    <lineage>
        <taxon>Eukaryota</taxon>
        <taxon>Fungi</taxon>
        <taxon>Dikarya</taxon>
        <taxon>Ascomycota</taxon>
        <taxon>Saccharomycotina</taxon>
        <taxon>Saccharomycetes</taxon>
        <taxon>Saccharomycetales</taxon>
        <taxon>Saccharomycetaceae</taxon>
        <taxon>Maudiozyma</taxon>
    </lineage>
</organism>
<evidence type="ECO:0000256" key="1">
    <source>
        <dbReference type="ARBA" id="ARBA00006281"/>
    </source>
</evidence>
<dbReference type="CDD" id="cd13778">
    <property type="entry name" value="Aar2_C"/>
    <property type="match status" value="1"/>
</dbReference>
<feature type="domain" description="AAR2 C-terminal" evidence="2">
    <location>
        <begin position="217"/>
        <end position="327"/>
    </location>
</feature>
<evidence type="ECO:0000259" key="3">
    <source>
        <dbReference type="Pfam" id="PF20981"/>
    </source>
</evidence>
<protein>
    <submittedName>
        <fullName evidence="4">Similar to Saccharomyces cerevisiae YBL074C AAR2 Component of the U5 snRNP, required for splicing of U3s</fullName>
    </submittedName>
</protein>
<dbReference type="RefSeq" id="XP_041404205.1">
    <property type="nucleotide sequence ID" value="XM_041548271.1"/>
</dbReference>
<dbReference type="InterPro" id="IPR038514">
    <property type="entry name" value="AAR2_C_sf"/>
</dbReference>
<evidence type="ECO:0000313" key="5">
    <source>
        <dbReference type="Proteomes" id="UP000644660"/>
    </source>
</evidence>
<dbReference type="Pfam" id="PF20981">
    <property type="entry name" value="AAR2_1st"/>
    <property type="match status" value="1"/>
</dbReference>
<dbReference type="InterPro" id="IPR033647">
    <property type="entry name" value="Aar2_N"/>
</dbReference>
<dbReference type="InterPro" id="IPR007946">
    <property type="entry name" value="AAR2"/>
</dbReference>
<comment type="caution">
    <text evidence="4">The sequence shown here is derived from an EMBL/GenBank/DDBJ whole genome shotgun (WGS) entry which is preliminary data.</text>
</comment>
<dbReference type="InterPro" id="IPR033648">
    <property type="entry name" value="AAR2_C"/>
</dbReference>